<dbReference type="Gene3D" id="3.30.930.10">
    <property type="entry name" value="Bira Bifunctional Protein, Domain 2"/>
    <property type="match status" value="1"/>
</dbReference>
<dbReference type="EC" id="6.3.4.15" evidence="3"/>
<keyword evidence="1 3" id="KW-0436">Ligase</keyword>
<sequence>MGEMIAGELPQIVFEESVTSTNDVAIERGREGAPHGWCVCAQEQTEGRGRRGHVWASPAGSIYLSCVLRPGVRMQEFTALPAVCAMGVVDTLRELGLAERVGIKWPNDIVARVAAGEDEPFDRKLAGILVEAKASADGPFAVVGLGVNLHPLTVEGVGSQVSPQALEPISLDDLMGEDGCPDMQELAGMLRNAMIARVDAWAARMATMQAGMGPMAPILSEYFDMVPMLGKQVAVIAPTGHVMDTGTFSGLDIWGRAVVITPAGEQNYPSEAVSLRQI</sequence>
<dbReference type="GO" id="GO:0004077">
    <property type="term" value="F:biotin--[biotin carboxyl-carrier protein] ligase activity"/>
    <property type="evidence" value="ECO:0007669"/>
    <property type="project" value="UniProtKB-EC"/>
</dbReference>
<dbReference type="AlphaFoldDB" id="A0A7X9YI53"/>
<dbReference type="PANTHER" id="PTHR12835">
    <property type="entry name" value="BIOTIN PROTEIN LIGASE"/>
    <property type="match status" value="1"/>
</dbReference>
<evidence type="ECO:0000313" key="3">
    <source>
        <dbReference type="EMBL" id="NMF54858.1"/>
    </source>
</evidence>
<dbReference type="Proteomes" id="UP000546970">
    <property type="component" value="Unassembled WGS sequence"/>
</dbReference>
<gene>
    <name evidence="3" type="ORF">HF320_00695</name>
</gene>
<evidence type="ECO:0000259" key="2">
    <source>
        <dbReference type="PROSITE" id="PS51733"/>
    </source>
</evidence>
<dbReference type="PANTHER" id="PTHR12835:SF5">
    <property type="entry name" value="BIOTIN--PROTEIN LIGASE"/>
    <property type="match status" value="1"/>
</dbReference>
<reference evidence="3 4" key="1">
    <citation type="submission" date="2020-04" db="EMBL/GenBank/DDBJ databases">
        <title>Collinsella sp. KGMB02528 nov., an anaerobic actinobacterium isolated from human feces.</title>
        <authorList>
            <person name="Han K.-I."/>
            <person name="Eom M.K."/>
            <person name="Kim J.-S."/>
            <person name="Lee K.C."/>
            <person name="Suh M.K."/>
            <person name="Park S.-H."/>
            <person name="Lee J.H."/>
            <person name="Kang S.W."/>
            <person name="Park J.-E."/>
            <person name="Oh B.S."/>
            <person name="Yu S.Y."/>
            <person name="Choi S.-H."/>
            <person name="Lee D.H."/>
            <person name="Yoon H."/>
            <person name="Kim B.-Y."/>
            <person name="Lee J.H."/>
            <person name="Lee J.-S."/>
        </authorList>
    </citation>
    <scope>NUCLEOTIDE SEQUENCE [LARGE SCALE GENOMIC DNA]</scope>
    <source>
        <strain evidence="3 4">KGMB02528</strain>
    </source>
</reference>
<dbReference type="Pfam" id="PF03099">
    <property type="entry name" value="BPL_LplA_LipB"/>
    <property type="match status" value="1"/>
</dbReference>
<dbReference type="InterPro" id="IPR004408">
    <property type="entry name" value="Biotin_CoA_COase_ligase"/>
</dbReference>
<feature type="domain" description="BPL/LPL catalytic" evidence="2">
    <location>
        <begin position="11"/>
        <end position="202"/>
    </location>
</feature>
<dbReference type="SUPFAM" id="SSF55681">
    <property type="entry name" value="Class II aaRS and biotin synthetases"/>
    <property type="match status" value="1"/>
</dbReference>
<organism evidence="3 4">
    <name type="scientific">Collinsella acetigenes</name>
    <dbReference type="NCBI Taxonomy" id="2713419"/>
    <lineage>
        <taxon>Bacteria</taxon>
        <taxon>Bacillati</taxon>
        <taxon>Actinomycetota</taxon>
        <taxon>Coriobacteriia</taxon>
        <taxon>Coriobacteriales</taxon>
        <taxon>Coriobacteriaceae</taxon>
        <taxon>Collinsella</taxon>
    </lineage>
</organism>
<dbReference type="NCBIfam" id="TIGR00121">
    <property type="entry name" value="birA_ligase"/>
    <property type="match status" value="1"/>
</dbReference>
<dbReference type="InterPro" id="IPR045864">
    <property type="entry name" value="aa-tRNA-synth_II/BPL/LPL"/>
</dbReference>
<keyword evidence="4" id="KW-1185">Reference proteome</keyword>
<protein>
    <submittedName>
        <fullName evidence="3">Biotin--[acetyl-CoA-carboxylase] ligase</fullName>
        <ecNumber evidence="3">6.3.4.15</ecNumber>
    </submittedName>
</protein>
<dbReference type="PROSITE" id="PS51733">
    <property type="entry name" value="BPL_LPL_CATALYTIC"/>
    <property type="match status" value="1"/>
</dbReference>
<name>A0A7X9YI53_9ACTN</name>
<dbReference type="EMBL" id="JABBCP010000001">
    <property type="protein sequence ID" value="NMF54858.1"/>
    <property type="molecule type" value="Genomic_DNA"/>
</dbReference>
<evidence type="ECO:0000313" key="4">
    <source>
        <dbReference type="Proteomes" id="UP000546970"/>
    </source>
</evidence>
<accession>A0A7X9YI53</accession>
<dbReference type="InterPro" id="IPR004143">
    <property type="entry name" value="BPL_LPL_catalytic"/>
</dbReference>
<comment type="caution">
    <text evidence="3">The sequence shown here is derived from an EMBL/GenBank/DDBJ whole genome shotgun (WGS) entry which is preliminary data.</text>
</comment>
<evidence type="ECO:0000256" key="1">
    <source>
        <dbReference type="ARBA" id="ARBA00022598"/>
    </source>
</evidence>
<dbReference type="CDD" id="cd16442">
    <property type="entry name" value="BPL"/>
    <property type="match status" value="1"/>
</dbReference>
<dbReference type="GO" id="GO:0005737">
    <property type="term" value="C:cytoplasm"/>
    <property type="evidence" value="ECO:0007669"/>
    <property type="project" value="TreeGrafter"/>
</dbReference>
<proteinExistence type="predicted"/>